<dbReference type="EMBL" id="CAJVCH010561129">
    <property type="protein sequence ID" value="CAG7831588.1"/>
    <property type="molecule type" value="Genomic_DNA"/>
</dbReference>
<comment type="caution">
    <text evidence="1">The sequence shown here is derived from an EMBL/GenBank/DDBJ whole genome shotgun (WGS) entry which is preliminary data.</text>
</comment>
<proteinExistence type="predicted"/>
<keyword evidence="2" id="KW-1185">Reference proteome</keyword>
<sequence length="227" mass="24537">MERQKEIEKASSSFSPHPSLINGLSSVYFPVRNSDSGTTMTTRRKNETTPIKDDSLVEGKLFSRSATFPTISSGLTETKSHTQFKPCNFPPTTSDPVTTEKLNEMRRSCSNGFSLATCYGQQLESATASAPTPEAGLIANGKPEMEECKTDKVTCEASDAAMTSGGGNESASKTSFLAGYMGSWKRSRYLSGNFTVSGDTMEGIVQCLVFLKAFSVRNLIFSILLPT</sequence>
<gene>
    <name evidence="1" type="ORF">AFUS01_LOCUS41326</name>
</gene>
<name>A0A8J2LA43_9HEXA</name>
<protein>
    <submittedName>
        <fullName evidence="1">Uncharacterized protein</fullName>
    </submittedName>
</protein>
<evidence type="ECO:0000313" key="2">
    <source>
        <dbReference type="Proteomes" id="UP000708208"/>
    </source>
</evidence>
<organism evidence="1 2">
    <name type="scientific">Allacma fusca</name>
    <dbReference type="NCBI Taxonomy" id="39272"/>
    <lineage>
        <taxon>Eukaryota</taxon>
        <taxon>Metazoa</taxon>
        <taxon>Ecdysozoa</taxon>
        <taxon>Arthropoda</taxon>
        <taxon>Hexapoda</taxon>
        <taxon>Collembola</taxon>
        <taxon>Symphypleona</taxon>
        <taxon>Sminthuridae</taxon>
        <taxon>Allacma</taxon>
    </lineage>
</organism>
<dbReference type="AlphaFoldDB" id="A0A8J2LA43"/>
<evidence type="ECO:0000313" key="1">
    <source>
        <dbReference type="EMBL" id="CAG7831588.1"/>
    </source>
</evidence>
<dbReference type="Proteomes" id="UP000708208">
    <property type="component" value="Unassembled WGS sequence"/>
</dbReference>
<dbReference type="OrthoDB" id="6630118at2759"/>
<reference evidence="1" key="1">
    <citation type="submission" date="2021-06" db="EMBL/GenBank/DDBJ databases">
        <authorList>
            <person name="Hodson N. C."/>
            <person name="Mongue J. A."/>
            <person name="Jaron S. K."/>
        </authorList>
    </citation>
    <scope>NUCLEOTIDE SEQUENCE</scope>
</reference>
<accession>A0A8J2LA43</accession>